<dbReference type="WBParaSite" id="ES5_v2.g11457.t1">
    <property type="protein sequence ID" value="ES5_v2.g11457.t1"/>
    <property type="gene ID" value="ES5_v2.g11457"/>
</dbReference>
<name>A0AC34F392_9BILA</name>
<organism evidence="1 2">
    <name type="scientific">Panagrolaimus sp. ES5</name>
    <dbReference type="NCBI Taxonomy" id="591445"/>
    <lineage>
        <taxon>Eukaryota</taxon>
        <taxon>Metazoa</taxon>
        <taxon>Ecdysozoa</taxon>
        <taxon>Nematoda</taxon>
        <taxon>Chromadorea</taxon>
        <taxon>Rhabditida</taxon>
        <taxon>Tylenchina</taxon>
        <taxon>Panagrolaimomorpha</taxon>
        <taxon>Panagrolaimoidea</taxon>
        <taxon>Panagrolaimidae</taxon>
        <taxon>Panagrolaimus</taxon>
    </lineage>
</organism>
<protein>
    <submittedName>
        <fullName evidence="2">G-protein coupled receptors family 1 profile domain-containing protein</fullName>
    </submittedName>
</protein>
<proteinExistence type="predicted"/>
<evidence type="ECO:0000313" key="2">
    <source>
        <dbReference type="WBParaSite" id="ES5_v2.g11457.t1"/>
    </source>
</evidence>
<dbReference type="Proteomes" id="UP000887579">
    <property type="component" value="Unplaced"/>
</dbReference>
<reference evidence="2" key="1">
    <citation type="submission" date="2022-11" db="UniProtKB">
        <authorList>
            <consortium name="WormBaseParasite"/>
        </authorList>
    </citation>
    <scope>IDENTIFICATION</scope>
</reference>
<evidence type="ECO:0000313" key="1">
    <source>
        <dbReference type="Proteomes" id="UP000887579"/>
    </source>
</evidence>
<sequence length="157" mass="17805">MPPTAEAIQNLSTAETSKFVPEISENVVLCNYEFYESTEKWLLGVFALPLIFIGLLSNAMSIIIFSHRYMRQQPINWSFLTDIVIFSYNATPIMYALMTTAQTVSVWMTVAMSLHRFVGVCLPFKAPTMLDTKNVKRLIATVLIASIMFNATKFFEV</sequence>
<accession>A0AC34F392</accession>